<feature type="region of interest" description="Disordered" evidence="1">
    <location>
        <begin position="560"/>
        <end position="587"/>
    </location>
</feature>
<feature type="region of interest" description="Disordered" evidence="1">
    <location>
        <begin position="1029"/>
        <end position="1199"/>
    </location>
</feature>
<comment type="caution">
    <text evidence="2">The sequence shown here is derived from an EMBL/GenBank/DDBJ whole genome shotgun (WGS) entry which is preliminary data.</text>
</comment>
<feature type="compositionally biased region" description="Polar residues" evidence="1">
    <location>
        <begin position="1058"/>
        <end position="1136"/>
    </location>
</feature>
<feature type="compositionally biased region" description="Polar residues" evidence="1">
    <location>
        <begin position="1145"/>
        <end position="1164"/>
    </location>
</feature>
<feature type="region of interest" description="Disordered" evidence="1">
    <location>
        <begin position="599"/>
        <end position="652"/>
    </location>
</feature>
<proteinExistence type="predicted"/>
<feature type="region of interest" description="Disordered" evidence="1">
    <location>
        <begin position="867"/>
        <end position="914"/>
    </location>
</feature>
<feature type="region of interest" description="Disordered" evidence="1">
    <location>
        <begin position="765"/>
        <end position="823"/>
    </location>
</feature>
<evidence type="ECO:0000256" key="1">
    <source>
        <dbReference type="SAM" id="MobiDB-lite"/>
    </source>
</evidence>
<feature type="compositionally biased region" description="Basic and acidic residues" evidence="1">
    <location>
        <begin position="639"/>
        <end position="652"/>
    </location>
</feature>
<feature type="region of interest" description="Disordered" evidence="1">
    <location>
        <begin position="523"/>
        <end position="548"/>
    </location>
</feature>
<feature type="compositionally biased region" description="Basic and acidic residues" evidence="1">
    <location>
        <begin position="1811"/>
        <end position="1821"/>
    </location>
</feature>
<name>A0AAV6I5D1_9ERIC</name>
<feature type="region of interest" description="Disordered" evidence="1">
    <location>
        <begin position="1342"/>
        <end position="1382"/>
    </location>
</feature>
<sequence>MTGNEVGDRVHNFFAQDNLSEGQHHSQVVDGSWQVVDTERGHGSYSFPVSHGLNLTPSTQSQQPNLNGYMYGRQILQTRQNEANFLGVDTESDCNNITSRGLSTYSSLQRNGPEGYTTAIRSESSESPVSFDFFGSEQQMSGKPTGMLQSLPQQQFGYDEMQLMQQQVMMRKMHEFQRQQQIQQIEARQQNSINQIPFITKQASDSHSPAVINGTPISSIMDGSNYSRATEPSAGNTNWLQRGTPTIQGPSNGFKFSLEQGQALNLKGLVTQQVDQSLYGVPISNTRGTSHEYSHMPPDKSTIQQSAMYKNILPDNQYTGFPDQVSMQDGSLVYRQGFHGENMFGHGSGQGPSIGMNFENLQKVNSLQINAPSQEFHGKQELAGPSETLQERRVMQESSSQNVVALDPTEEKILFGDDNIWDAFGSNGNVEAGDFNMLNPAGSLNGFPSLQSGTWSALMQSAVAETSSNDIGLQEEWTGLSFQNTEVRVGNRQSLAFENNPKQERILADNNFDVASALSSGSVPLSNDVNANDRHRGAPGFHQPGQKLSYDHDERLQMDSTPRSIHQSAEERSKWLSHGPLRQPSSERNQIYGYATHSLDGQTTKSTSGHWAPQQSVSFHNSGQTHDEPNFRGVGESDPTLKSHENENKVPRHLEEISHGGLIRKADSGANSVFGFEHFKSSMGSPQVTRGDYNLNNMAAIPHSTNARASQDTDQLLPQSHHLNYHANSSIQRSESSGKPQRDLNKGPLVLSAIDSSDNNAVKMHESENYDRKGDSSDSHHTNLPQHTTTGGLPGGKQKSSGRKAPGPRKFQYHPMGNLDEDLAPSYGVKEATHSQVVSQQIPRASFNHNQGYFGQSNFFGQFPKASTKVEQGHSPDLEGNRRGSDEVPPRGTFPAFSPSTSAPLDRSGGLSAPNKATQSRLGILLSDTCTVSLFWVFVNLCCRNIGSGTLCNCGMQKLVKYSFTDSSTFPMLSQNMLELLHKVDQPQEHANSDGSVGHLWLNQSSTSQGFNLELAPPSQRLPVQNHALAPQGSNQTDCSFSSNRTSPERRDKGHARQPSSSEVQPLPSSHGTSQQESKTNFIGFQGQNGNEASHYSTGGNSSSALTSGLPQSRSRLQNQQMMGSSGKLATNQTHDVSFDRDSSHFQQTDDGTTRTLTSQSMQASLPHAAGITPNDSTHSHERVSAPQISMGRAPPSSQPFIASGISQQRGFQKMVPNEWTNVSGQHHSFGVQTQKVPQSTLQSSQSNYNVVPTQLTQQDQEDQNAEMGGNYPSGDTDLAEKMNTSQGIESVVKNPSEAFPSNSTSIRDIEAFGRSLKPNNLQHQSYSLLHQMRAMKSTDIDPSNRAMKSTEIDPSNRGLKKLKGGDDGSGSQIAPEVGQSSELNVMVGDPFVHRSAVPSGDSRMLSFSGPVDSRERNASSQLRNTTSQGVLASAQKDSDSYSPTNNPTSVRVEHSQISPQMAPSWFNRFGTFKNGQMLSMFDAQKNATVHTVEHLYMPSKATDTLCEHKPSEQLNAAADSNQIDNIWQRSNSTSVPMEHFSSPQSVALDVADQCLVVVRPKKRKGATSELLPWHKEVVQGSRSLLSISMAEVEWSKAANRLIDKVGDEAETIDDRLHKLRPKRRLILSTQLMQQLFCPPPLAVFSADASSSYETVAYLVARLALRDACSVIPCSGSDSFVPVDSGNLLEKGASLVDLRIECQDLEKMSVINRFAKFHGRGQVDGAETSSSSDAGAANGQRPSPQRYVTAVPLPRNLPDRIQNLLLRDHSAEEMGSLDPISDNQKPCSFGGPPTSTSNPELHKTPISFRTDSIRKGMNTKD</sequence>
<reference evidence="2" key="1">
    <citation type="submission" date="2020-08" db="EMBL/GenBank/DDBJ databases">
        <title>Plant Genome Project.</title>
        <authorList>
            <person name="Zhang R.-G."/>
        </authorList>
    </citation>
    <scope>NUCLEOTIDE SEQUENCE</scope>
    <source>
        <strain evidence="2">WSP0</strain>
        <tissue evidence="2">Leaf</tissue>
    </source>
</reference>
<feature type="region of interest" description="Disordered" evidence="1">
    <location>
        <begin position="1722"/>
        <end position="1753"/>
    </location>
</feature>
<protein>
    <submittedName>
        <fullName evidence="2">Uncharacterized protein</fullName>
    </submittedName>
</protein>
<feature type="compositionally biased region" description="Polar residues" evidence="1">
    <location>
        <begin position="599"/>
        <end position="624"/>
    </location>
</feature>
<evidence type="ECO:0000313" key="3">
    <source>
        <dbReference type="Proteomes" id="UP000823749"/>
    </source>
</evidence>
<feature type="compositionally biased region" description="Polar residues" evidence="1">
    <location>
        <begin position="1441"/>
        <end position="1453"/>
    </location>
</feature>
<dbReference type="EMBL" id="JACTNZ010000012">
    <property type="protein sequence ID" value="KAG5522737.1"/>
    <property type="molecule type" value="Genomic_DNA"/>
</dbReference>
<dbReference type="PANTHER" id="PTHR31267">
    <property type="entry name" value="DENTIN SIALOPHOSPHOPROTEIN-LIKE PROTEIN"/>
    <property type="match status" value="1"/>
</dbReference>
<keyword evidence="3" id="KW-1185">Reference proteome</keyword>
<feature type="compositionally biased region" description="Polar residues" evidence="1">
    <location>
        <begin position="1032"/>
        <end position="1046"/>
    </location>
</feature>
<feature type="region of interest" description="Disordered" evidence="1">
    <location>
        <begin position="1395"/>
        <end position="1453"/>
    </location>
</feature>
<feature type="compositionally biased region" description="Polar residues" evidence="1">
    <location>
        <begin position="1419"/>
        <end position="1431"/>
    </location>
</feature>
<gene>
    <name evidence="2" type="ORF">RHGRI_034776</name>
</gene>
<feature type="compositionally biased region" description="Basic and acidic residues" evidence="1">
    <location>
        <begin position="871"/>
        <end position="889"/>
    </location>
</feature>
<feature type="region of interest" description="Disordered" evidence="1">
    <location>
        <begin position="1774"/>
        <end position="1821"/>
    </location>
</feature>
<feature type="compositionally biased region" description="Basic and acidic residues" evidence="1">
    <location>
        <begin position="765"/>
        <end position="781"/>
    </location>
</feature>
<dbReference type="PANTHER" id="PTHR31267:SF2">
    <property type="entry name" value="EXPRESSED PROTEIN"/>
    <property type="match status" value="1"/>
</dbReference>
<dbReference type="Proteomes" id="UP000823749">
    <property type="component" value="Chromosome 12"/>
</dbReference>
<evidence type="ECO:0000313" key="2">
    <source>
        <dbReference type="EMBL" id="KAG5522737.1"/>
    </source>
</evidence>
<feature type="compositionally biased region" description="Polar residues" evidence="1">
    <location>
        <begin position="782"/>
        <end position="791"/>
    </location>
</feature>
<accession>A0AAV6I5D1</accession>
<organism evidence="2 3">
    <name type="scientific">Rhododendron griersonianum</name>
    <dbReference type="NCBI Taxonomy" id="479676"/>
    <lineage>
        <taxon>Eukaryota</taxon>
        <taxon>Viridiplantae</taxon>
        <taxon>Streptophyta</taxon>
        <taxon>Embryophyta</taxon>
        <taxon>Tracheophyta</taxon>
        <taxon>Spermatophyta</taxon>
        <taxon>Magnoliopsida</taxon>
        <taxon>eudicotyledons</taxon>
        <taxon>Gunneridae</taxon>
        <taxon>Pentapetalae</taxon>
        <taxon>asterids</taxon>
        <taxon>Ericales</taxon>
        <taxon>Ericaceae</taxon>
        <taxon>Ericoideae</taxon>
        <taxon>Rhodoreae</taxon>
        <taxon>Rhododendron</taxon>
    </lineage>
</organism>